<proteinExistence type="predicted"/>
<dbReference type="EMBL" id="UINC01050391">
    <property type="protein sequence ID" value="SVB63290.1"/>
    <property type="molecule type" value="Genomic_DNA"/>
</dbReference>
<keyword evidence="1" id="KW-0472">Membrane</keyword>
<feature type="transmembrane region" description="Helical" evidence="1">
    <location>
        <begin position="6"/>
        <end position="25"/>
    </location>
</feature>
<protein>
    <submittedName>
        <fullName evidence="2">Uncharacterized protein</fullName>
    </submittedName>
</protein>
<evidence type="ECO:0000313" key="2">
    <source>
        <dbReference type="EMBL" id="SVB63290.1"/>
    </source>
</evidence>
<reference evidence="2" key="1">
    <citation type="submission" date="2018-05" db="EMBL/GenBank/DDBJ databases">
        <authorList>
            <person name="Lanie J.A."/>
            <person name="Ng W.-L."/>
            <person name="Kazmierczak K.M."/>
            <person name="Andrzejewski T.M."/>
            <person name="Davidsen T.M."/>
            <person name="Wayne K.J."/>
            <person name="Tettelin H."/>
            <person name="Glass J.I."/>
            <person name="Rusch D."/>
            <person name="Podicherti R."/>
            <person name="Tsui H.-C.T."/>
            <person name="Winkler M.E."/>
        </authorList>
    </citation>
    <scope>NUCLEOTIDE SEQUENCE</scope>
</reference>
<dbReference type="AlphaFoldDB" id="A0A382FJV3"/>
<accession>A0A382FJV3</accession>
<sequence length="55" mass="6785">MNTEISYIFLTLHMVTWVLLILTYVELHSFKKWVRQIIDYETTLKKKRRELRNGD</sequence>
<keyword evidence="1" id="KW-1133">Transmembrane helix</keyword>
<keyword evidence="1" id="KW-0812">Transmembrane</keyword>
<name>A0A382FJV3_9ZZZZ</name>
<organism evidence="2">
    <name type="scientific">marine metagenome</name>
    <dbReference type="NCBI Taxonomy" id="408172"/>
    <lineage>
        <taxon>unclassified sequences</taxon>
        <taxon>metagenomes</taxon>
        <taxon>ecological metagenomes</taxon>
    </lineage>
</organism>
<gene>
    <name evidence="2" type="ORF">METZ01_LOCUS216144</name>
</gene>
<evidence type="ECO:0000256" key="1">
    <source>
        <dbReference type="SAM" id="Phobius"/>
    </source>
</evidence>